<proteinExistence type="predicted"/>
<sequence>MYSICLVEKGSNAAVIWEKLQIGTPLFVSISRPFLVYIEAGVPGKYLFHDITDNS</sequence>
<reference evidence="1" key="1">
    <citation type="submission" date="2014-11" db="EMBL/GenBank/DDBJ databases">
        <authorList>
            <person name="Amaro Gonzalez C."/>
        </authorList>
    </citation>
    <scope>NUCLEOTIDE SEQUENCE</scope>
</reference>
<name>A0A0E9XDR7_ANGAN</name>
<dbReference type="EMBL" id="GBXM01008754">
    <property type="protein sequence ID" value="JAH99823.1"/>
    <property type="molecule type" value="Transcribed_RNA"/>
</dbReference>
<protein>
    <submittedName>
        <fullName evidence="1">Uncharacterized protein</fullName>
    </submittedName>
</protein>
<accession>A0A0E9XDR7</accession>
<organism evidence="1">
    <name type="scientific">Anguilla anguilla</name>
    <name type="common">European freshwater eel</name>
    <name type="synonym">Muraena anguilla</name>
    <dbReference type="NCBI Taxonomy" id="7936"/>
    <lineage>
        <taxon>Eukaryota</taxon>
        <taxon>Metazoa</taxon>
        <taxon>Chordata</taxon>
        <taxon>Craniata</taxon>
        <taxon>Vertebrata</taxon>
        <taxon>Euteleostomi</taxon>
        <taxon>Actinopterygii</taxon>
        <taxon>Neopterygii</taxon>
        <taxon>Teleostei</taxon>
        <taxon>Anguilliformes</taxon>
        <taxon>Anguillidae</taxon>
        <taxon>Anguilla</taxon>
    </lineage>
</organism>
<evidence type="ECO:0000313" key="1">
    <source>
        <dbReference type="EMBL" id="JAH99823.1"/>
    </source>
</evidence>
<reference evidence="1" key="2">
    <citation type="journal article" date="2015" name="Fish Shellfish Immunol.">
        <title>Early steps in the European eel (Anguilla anguilla)-Vibrio vulnificus interaction in the gills: Role of the RtxA13 toxin.</title>
        <authorList>
            <person name="Callol A."/>
            <person name="Pajuelo D."/>
            <person name="Ebbesson L."/>
            <person name="Teles M."/>
            <person name="MacKenzie S."/>
            <person name="Amaro C."/>
        </authorList>
    </citation>
    <scope>NUCLEOTIDE SEQUENCE</scope>
</reference>
<dbReference type="AlphaFoldDB" id="A0A0E9XDR7"/>